<evidence type="ECO:0000256" key="1">
    <source>
        <dbReference type="SAM" id="Phobius"/>
    </source>
</evidence>
<keyword evidence="1" id="KW-0472">Membrane</keyword>
<dbReference type="PANTHER" id="PTHR45444">
    <property type="entry name" value="XANTHINE DEHYDROGENASE"/>
    <property type="match status" value="1"/>
</dbReference>
<evidence type="ECO:0000313" key="2">
    <source>
        <dbReference type="EMBL" id="KAH3859126.1"/>
    </source>
</evidence>
<dbReference type="EMBL" id="JAIWYP010000003">
    <property type="protein sequence ID" value="KAH3859126.1"/>
    <property type="molecule type" value="Genomic_DNA"/>
</dbReference>
<dbReference type="Gene3D" id="3.10.20.30">
    <property type="match status" value="1"/>
</dbReference>
<evidence type="ECO:0000313" key="3">
    <source>
        <dbReference type="Proteomes" id="UP000828390"/>
    </source>
</evidence>
<dbReference type="Proteomes" id="UP000828390">
    <property type="component" value="Unassembled WGS sequence"/>
</dbReference>
<organism evidence="2 3">
    <name type="scientific">Dreissena polymorpha</name>
    <name type="common">Zebra mussel</name>
    <name type="synonym">Mytilus polymorpha</name>
    <dbReference type="NCBI Taxonomy" id="45954"/>
    <lineage>
        <taxon>Eukaryota</taxon>
        <taxon>Metazoa</taxon>
        <taxon>Spiralia</taxon>
        <taxon>Lophotrochozoa</taxon>
        <taxon>Mollusca</taxon>
        <taxon>Bivalvia</taxon>
        <taxon>Autobranchia</taxon>
        <taxon>Heteroconchia</taxon>
        <taxon>Euheterodonta</taxon>
        <taxon>Imparidentia</taxon>
        <taxon>Neoheterodontei</taxon>
        <taxon>Myida</taxon>
        <taxon>Dreissenoidea</taxon>
        <taxon>Dreissenidae</taxon>
        <taxon>Dreissena</taxon>
    </lineage>
</organism>
<feature type="transmembrane region" description="Helical" evidence="1">
    <location>
        <begin position="77"/>
        <end position="95"/>
    </location>
</feature>
<dbReference type="GO" id="GO:0016491">
    <property type="term" value="F:oxidoreductase activity"/>
    <property type="evidence" value="ECO:0007669"/>
    <property type="project" value="InterPro"/>
</dbReference>
<dbReference type="GO" id="GO:0005506">
    <property type="term" value="F:iron ion binding"/>
    <property type="evidence" value="ECO:0007669"/>
    <property type="project" value="InterPro"/>
</dbReference>
<name>A0A9D4R8M8_DREPO</name>
<keyword evidence="1" id="KW-0812">Transmembrane</keyword>
<sequence length="109" mass="11861">MHGLDSYGLHYSHYSVNAYLAPVCSMHGLDSYGLHYSHYSVNACLAPVCSMHGLAVTTVEGIGSIKHGLHPVQVGDLLSIIVCAVIAALYNLPFLGRYRLCLNQFILAR</sequence>
<accession>A0A9D4R8M8</accession>
<keyword evidence="1" id="KW-1133">Transmembrane helix</keyword>
<keyword evidence="3" id="KW-1185">Reference proteome</keyword>
<reference evidence="2" key="1">
    <citation type="journal article" date="2019" name="bioRxiv">
        <title>The Genome of the Zebra Mussel, Dreissena polymorpha: A Resource for Invasive Species Research.</title>
        <authorList>
            <person name="McCartney M.A."/>
            <person name="Auch B."/>
            <person name="Kono T."/>
            <person name="Mallez S."/>
            <person name="Zhang Y."/>
            <person name="Obille A."/>
            <person name="Becker A."/>
            <person name="Abrahante J.E."/>
            <person name="Garbe J."/>
            <person name="Badalamenti J.P."/>
            <person name="Herman A."/>
            <person name="Mangelson H."/>
            <person name="Liachko I."/>
            <person name="Sullivan S."/>
            <person name="Sone E.D."/>
            <person name="Koren S."/>
            <person name="Silverstein K.A.T."/>
            <person name="Beckman K.B."/>
            <person name="Gohl D.M."/>
        </authorList>
    </citation>
    <scope>NUCLEOTIDE SEQUENCE</scope>
    <source>
        <strain evidence="2">Duluth1</strain>
        <tissue evidence="2">Whole animal</tissue>
    </source>
</reference>
<gene>
    <name evidence="2" type="ORF">DPMN_101842</name>
</gene>
<dbReference type="InterPro" id="IPR016208">
    <property type="entry name" value="Ald_Oxase/xanthine_DH-like"/>
</dbReference>
<dbReference type="AlphaFoldDB" id="A0A9D4R8M8"/>
<comment type="caution">
    <text evidence="2">The sequence shown here is derived from an EMBL/GenBank/DDBJ whole genome shotgun (WGS) entry which is preliminary data.</text>
</comment>
<dbReference type="PANTHER" id="PTHR45444:SF3">
    <property type="entry name" value="XANTHINE DEHYDROGENASE"/>
    <property type="match status" value="1"/>
</dbReference>
<protein>
    <submittedName>
        <fullName evidence="2">Uncharacterized protein</fullName>
    </submittedName>
</protein>
<proteinExistence type="predicted"/>
<dbReference type="InterPro" id="IPR012675">
    <property type="entry name" value="Beta-grasp_dom_sf"/>
</dbReference>
<reference evidence="2" key="2">
    <citation type="submission" date="2020-11" db="EMBL/GenBank/DDBJ databases">
        <authorList>
            <person name="McCartney M.A."/>
            <person name="Auch B."/>
            <person name="Kono T."/>
            <person name="Mallez S."/>
            <person name="Becker A."/>
            <person name="Gohl D.M."/>
            <person name="Silverstein K.A.T."/>
            <person name="Koren S."/>
            <person name="Bechman K.B."/>
            <person name="Herman A."/>
            <person name="Abrahante J.E."/>
            <person name="Garbe J."/>
        </authorList>
    </citation>
    <scope>NUCLEOTIDE SEQUENCE</scope>
    <source>
        <strain evidence="2">Duluth1</strain>
        <tissue evidence="2">Whole animal</tissue>
    </source>
</reference>